<accession>A0AA35G993</accession>
<reference evidence="7" key="1">
    <citation type="submission" date="2022-03" db="EMBL/GenBank/DDBJ databases">
        <title>Complete genome sequence of Caldinitratiruptor microaerophilus.</title>
        <authorList>
            <person name="Mukaiyama R."/>
            <person name="Nishiyama T."/>
            <person name="Ueda K."/>
        </authorList>
    </citation>
    <scope>NUCLEOTIDE SEQUENCE</scope>
    <source>
        <strain evidence="7">JCM 16183</strain>
    </source>
</reference>
<dbReference type="GO" id="GO:0070043">
    <property type="term" value="F:rRNA (guanine-N7-)-methyltransferase activity"/>
    <property type="evidence" value="ECO:0007669"/>
    <property type="project" value="UniProtKB-UniRule"/>
</dbReference>
<proteinExistence type="inferred from homology"/>
<dbReference type="CDD" id="cd02440">
    <property type="entry name" value="AdoMet_MTases"/>
    <property type="match status" value="1"/>
</dbReference>
<keyword evidence="3 6" id="KW-0489">Methyltransferase</keyword>
<comment type="subcellular location">
    <subcellularLocation>
        <location evidence="6">Cytoplasm</location>
    </subcellularLocation>
</comment>
<dbReference type="Proteomes" id="UP001163687">
    <property type="component" value="Chromosome"/>
</dbReference>
<dbReference type="NCBIfam" id="TIGR00138">
    <property type="entry name" value="rsmG_gidB"/>
    <property type="match status" value="1"/>
</dbReference>
<dbReference type="InterPro" id="IPR029063">
    <property type="entry name" value="SAM-dependent_MTases_sf"/>
</dbReference>
<dbReference type="Gene3D" id="3.40.50.150">
    <property type="entry name" value="Vaccinia Virus protein VP39"/>
    <property type="match status" value="1"/>
</dbReference>
<organism evidence="7 8">
    <name type="scientific">Caldinitratiruptor microaerophilus</name>
    <dbReference type="NCBI Taxonomy" id="671077"/>
    <lineage>
        <taxon>Bacteria</taxon>
        <taxon>Bacillati</taxon>
        <taxon>Bacillota</taxon>
        <taxon>Clostridia</taxon>
        <taxon>Eubacteriales</taxon>
        <taxon>Symbiobacteriaceae</taxon>
        <taxon>Caldinitratiruptor</taxon>
    </lineage>
</organism>
<sequence>MCGFGGKGRGAGFLSGAERELLRLGLAELGGAAGVAACGDEAVLEALEWHLEKVAQENRVQNLTAITDPREMVVKHTLDSAAVLGAVTLAAGERALDVGSGAGFPGVVLQLLVPDAQVVLLDSNRKRCAFLERLAADLVARGVRGAGQLEVRWGRAEDEARLAGMRERFDLVVARAVAELRVLLEYTLPFSRLGGRVVAMKGPGGQEEVGQAGNALRVLGGEVERVHRIVLPEGAGERVLIVVRKVMATPGEYPRRPGVPARRPL</sequence>
<evidence type="ECO:0000256" key="5">
    <source>
        <dbReference type="ARBA" id="ARBA00022691"/>
    </source>
</evidence>
<evidence type="ECO:0000313" key="7">
    <source>
        <dbReference type="EMBL" id="BDG61866.1"/>
    </source>
</evidence>
<feature type="binding site" evidence="6">
    <location>
        <begin position="156"/>
        <end position="157"/>
    </location>
    <ligand>
        <name>S-adenosyl-L-methionine</name>
        <dbReference type="ChEBI" id="CHEBI:59789"/>
    </ligand>
</feature>
<gene>
    <name evidence="6 7" type="primary">rsmG</name>
    <name evidence="7" type="ORF">caldi_29560</name>
</gene>
<keyword evidence="1 6" id="KW-0963">Cytoplasm</keyword>
<keyword evidence="2 6" id="KW-0698">rRNA processing</keyword>
<evidence type="ECO:0000256" key="2">
    <source>
        <dbReference type="ARBA" id="ARBA00022552"/>
    </source>
</evidence>
<dbReference type="AlphaFoldDB" id="A0AA35G993"/>
<feature type="binding site" evidence="6">
    <location>
        <position position="99"/>
    </location>
    <ligand>
        <name>S-adenosyl-L-methionine</name>
        <dbReference type="ChEBI" id="CHEBI:59789"/>
    </ligand>
</feature>
<keyword evidence="8" id="KW-1185">Reference proteome</keyword>
<keyword evidence="5 6" id="KW-0949">S-adenosyl-L-methionine</keyword>
<name>A0AA35G993_9FIRM</name>
<dbReference type="KEGG" id="cmic:caldi_29560"/>
<dbReference type="EC" id="2.1.1.-" evidence="6"/>
<dbReference type="PANTHER" id="PTHR31760:SF0">
    <property type="entry name" value="S-ADENOSYL-L-METHIONINE-DEPENDENT METHYLTRANSFERASES SUPERFAMILY PROTEIN"/>
    <property type="match status" value="1"/>
</dbReference>
<feature type="binding site" evidence="6">
    <location>
        <position position="175"/>
    </location>
    <ligand>
        <name>S-adenosyl-L-methionine</name>
        <dbReference type="ChEBI" id="CHEBI:59789"/>
    </ligand>
</feature>
<evidence type="ECO:0000256" key="1">
    <source>
        <dbReference type="ARBA" id="ARBA00022490"/>
    </source>
</evidence>
<keyword evidence="4 6" id="KW-0808">Transferase</keyword>
<comment type="similarity">
    <text evidence="6">Belongs to the methyltransferase superfamily. RNA methyltransferase RsmG family.</text>
</comment>
<dbReference type="HAMAP" id="MF_00074">
    <property type="entry name" value="16SrRNA_methyltr_G"/>
    <property type="match status" value="1"/>
</dbReference>
<dbReference type="Pfam" id="PF02527">
    <property type="entry name" value="GidB"/>
    <property type="match status" value="1"/>
</dbReference>
<dbReference type="GO" id="GO:0005829">
    <property type="term" value="C:cytosol"/>
    <property type="evidence" value="ECO:0007669"/>
    <property type="project" value="TreeGrafter"/>
</dbReference>
<comment type="function">
    <text evidence="6">Specifically methylates the N7 position of a guanine in 16S rRNA.</text>
</comment>
<dbReference type="SUPFAM" id="SSF53335">
    <property type="entry name" value="S-adenosyl-L-methionine-dependent methyltransferases"/>
    <property type="match status" value="1"/>
</dbReference>
<dbReference type="InterPro" id="IPR003682">
    <property type="entry name" value="rRNA_ssu_MeTfrase_G"/>
</dbReference>
<protein>
    <recommendedName>
        <fullName evidence="6">Ribosomal RNA small subunit methyltransferase G</fullName>
        <ecNumber evidence="6">2.1.1.-</ecNumber>
    </recommendedName>
    <alternativeName>
        <fullName evidence="6">16S rRNA 7-methylguanosine methyltransferase</fullName>
        <shortName evidence="6">16S rRNA m7G methyltransferase</shortName>
    </alternativeName>
</protein>
<evidence type="ECO:0000256" key="3">
    <source>
        <dbReference type="ARBA" id="ARBA00022603"/>
    </source>
</evidence>
<evidence type="ECO:0000256" key="4">
    <source>
        <dbReference type="ARBA" id="ARBA00022679"/>
    </source>
</evidence>
<feature type="binding site" evidence="6">
    <location>
        <position position="104"/>
    </location>
    <ligand>
        <name>S-adenosyl-L-methionine</name>
        <dbReference type="ChEBI" id="CHEBI:59789"/>
    </ligand>
</feature>
<dbReference type="FunFam" id="3.40.50.150:FF:000041">
    <property type="entry name" value="Ribosomal RNA small subunit methyltransferase G"/>
    <property type="match status" value="1"/>
</dbReference>
<dbReference type="PANTHER" id="PTHR31760">
    <property type="entry name" value="S-ADENOSYL-L-METHIONINE-DEPENDENT METHYLTRANSFERASES SUPERFAMILY PROTEIN"/>
    <property type="match status" value="1"/>
</dbReference>
<evidence type="ECO:0000313" key="8">
    <source>
        <dbReference type="Proteomes" id="UP001163687"/>
    </source>
</evidence>
<dbReference type="EMBL" id="AP025628">
    <property type="protein sequence ID" value="BDG61866.1"/>
    <property type="molecule type" value="Genomic_DNA"/>
</dbReference>
<comment type="caution">
    <text evidence="6">Lacks conserved residue(s) required for the propagation of feature annotation.</text>
</comment>
<evidence type="ECO:0000256" key="6">
    <source>
        <dbReference type="HAMAP-Rule" id="MF_00074"/>
    </source>
</evidence>